<dbReference type="STRING" id="1392250.A0A2I2FRQ9"/>
<dbReference type="PROSITE" id="PS50294">
    <property type="entry name" value="WD_REPEATS_REGION"/>
    <property type="match status" value="1"/>
</dbReference>
<dbReference type="Pfam" id="PF00400">
    <property type="entry name" value="WD40"/>
    <property type="match status" value="3"/>
</dbReference>
<dbReference type="Gene3D" id="2.130.10.10">
    <property type="entry name" value="YVTN repeat-like/Quinoprotein amine dehydrogenase"/>
    <property type="match status" value="2"/>
</dbReference>
<dbReference type="CDD" id="cd00200">
    <property type="entry name" value="WD40"/>
    <property type="match status" value="1"/>
</dbReference>
<evidence type="ECO:0000256" key="3">
    <source>
        <dbReference type="SAM" id="MobiDB-lite"/>
    </source>
</evidence>
<dbReference type="SMART" id="SM00320">
    <property type="entry name" value="WD40"/>
    <property type="match status" value="8"/>
</dbReference>
<dbReference type="PANTHER" id="PTHR10039">
    <property type="entry name" value="AMELOGENIN"/>
    <property type="match status" value="1"/>
</dbReference>
<name>A0A2I2FRQ9_9EURO</name>
<dbReference type="EMBL" id="MSFO01000011">
    <property type="protein sequence ID" value="PLB43320.1"/>
    <property type="molecule type" value="Genomic_DNA"/>
</dbReference>
<keyword evidence="6" id="KW-1185">Reference proteome</keyword>
<keyword evidence="2" id="KW-0853">WD repeat</keyword>
<feature type="repeat" description="WD" evidence="2">
    <location>
        <begin position="897"/>
        <end position="937"/>
    </location>
</feature>
<accession>A0A2I2FRQ9</accession>
<evidence type="ECO:0000313" key="5">
    <source>
        <dbReference type="EMBL" id="PLB43320.1"/>
    </source>
</evidence>
<protein>
    <recommendedName>
        <fullName evidence="4">NACHT domain-containing protein</fullName>
    </recommendedName>
</protein>
<organism evidence="5 6">
    <name type="scientific">Aspergillus steynii IBT 23096</name>
    <dbReference type="NCBI Taxonomy" id="1392250"/>
    <lineage>
        <taxon>Eukaryota</taxon>
        <taxon>Fungi</taxon>
        <taxon>Dikarya</taxon>
        <taxon>Ascomycota</taxon>
        <taxon>Pezizomycotina</taxon>
        <taxon>Eurotiomycetes</taxon>
        <taxon>Eurotiomycetidae</taxon>
        <taxon>Eurotiales</taxon>
        <taxon>Aspergillaceae</taxon>
        <taxon>Aspergillus</taxon>
        <taxon>Aspergillus subgen. Circumdati</taxon>
    </lineage>
</organism>
<dbReference type="InterPro" id="IPR056884">
    <property type="entry name" value="NPHP3-like_N"/>
</dbReference>
<evidence type="ECO:0000256" key="1">
    <source>
        <dbReference type="ARBA" id="ARBA00022737"/>
    </source>
</evidence>
<feature type="repeat" description="WD" evidence="2">
    <location>
        <begin position="989"/>
        <end position="1010"/>
    </location>
</feature>
<dbReference type="InterPro" id="IPR011047">
    <property type="entry name" value="Quinoprotein_ADH-like_sf"/>
</dbReference>
<comment type="caution">
    <text evidence="5">The sequence shown here is derived from an EMBL/GenBank/DDBJ whole genome shotgun (WGS) entry which is preliminary data.</text>
</comment>
<dbReference type="OrthoDB" id="674604at2759"/>
<dbReference type="GeneID" id="36552629"/>
<evidence type="ECO:0000256" key="2">
    <source>
        <dbReference type="PROSITE-ProRule" id="PRU00221"/>
    </source>
</evidence>
<dbReference type="Proteomes" id="UP000234275">
    <property type="component" value="Unassembled WGS sequence"/>
</dbReference>
<feature type="repeat" description="WD" evidence="2">
    <location>
        <begin position="1150"/>
        <end position="1181"/>
    </location>
</feature>
<feature type="region of interest" description="Disordered" evidence="3">
    <location>
        <begin position="1"/>
        <end position="55"/>
    </location>
</feature>
<evidence type="ECO:0000313" key="6">
    <source>
        <dbReference type="Proteomes" id="UP000234275"/>
    </source>
</evidence>
<reference evidence="5 6" key="1">
    <citation type="submission" date="2016-12" db="EMBL/GenBank/DDBJ databases">
        <title>The genomes of Aspergillus section Nigri reveals drivers in fungal speciation.</title>
        <authorList>
            <consortium name="DOE Joint Genome Institute"/>
            <person name="Vesth T.C."/>
            <person name="Nybo J."/>
            <person name="Theobald S."/>
            <person name="Brandl J."/>
            <person name="Frisvad J.C."/>
            <person name="Nielsen K.F."/>
            <person name="Lyhne E.K."/>
            <person name="Kogle M.E."/>
            <person name="Kuo A."/>
            <person name="Riley R."/>
            <person name="Clum A."/>
            <person name="Nolan M."/>
            <person name="Lipzen A."/>
            <person name="Salamov A."/>
            <person name="Henrissat B."/>
            <person name="Wiebenga A."/>
            <person name="De Vries R.P."/>
            <person name="Grigoriev I.V."/>
            <person name="Mortensen U.H."/>
            <person name="Andersen M.R."/>
            <person name="Baker S.E."/>
        </authorList>
    </citation>
    <scope>NUCLEOTIDE SEQUENCE [LARGE SCALE GENOMIC DNA]</scope>
    <source>
        <strain evidence="5 6">IBT 23096</strain>
    </source>
</reference>
<dbReference type="PROSITE" id="PS50082">
    <property type="entry name" value="WD_REPEATS_2"/>
    <property type="match status" value="4"/>
</dbReference>
<dbReference type="VEuPathDB" id="FungiDB:P170DRAFT_369815"/>
<dbReference type="PANTHER" id="PTHR10039:SF14">
    <property type="entry name" value="NACHT DOMAIN-CONTAINING PROTEIN"/>
    <property type="match status" value="1"/>
</dbReference>
<dbReference type="RefSeq" id="XP_024698622.1">
    <property type="nucleotide sequence ID" value="XM_024844929.1"/>
</dbReference>
<dbReference type="Pfam" id="PF24883">
    <property type="entry name" value="NPHP3_N"/>
    <property type="match status" value="1"/>
</dbReference>
<dbReference type="InterPro" id="IPR027417">
    <property type="entry name" value="P-loop_NTPase"/>
</dbReference>
<sequence length="1368" mass="155573">MGRGRDWLKKQLNKQRKSDRDDSDRPHRSSLASTFSTGNRNSEPLIAQADPIETSDKQIDANELTKEHNALWNEAYEAIKNDKEKAKYLDSYERIAARLYLGHDGENGLHQNRDVRERQMKEMVRRGLERVQKAKRFTERYESVFDFTRPFKAILDAPLKNIPQTALPWGVVSSSLDVGILFNTDRETQILAQPGKTNATLYSGVTYTVSRIDWYSQFTDKVLSDNAVRDKLLETARSGLRAEILDVYQSLLFYQMKSICFYHKNQVTAFVRGLVDLDKWSDDLAAIKTAEEALQRDIDQYNSESLKSRVAESQSSSTQRSIEQEKQDNECIKLLCGTDPRSDIDSIQSRKDDLIKDSYKWILDTNEYQKFIDWEDPEASLLWISGQAGTGKTMLLIGIIKELSLQGRLELDCPELLYFFCQDGNKDTNNSVAVLKGIIWLLIIQQPELTEYPREVYQQSAGKHLTDGNVFITLRNMLRKMLDDPRLGRIFLVIDALDECSDASRKELINFIYQEACVSGRNRNVRWLVSSRPLPDVYRIIRPSGQTVGRIDVNDYILKEPIHAYIDKKALELKSVTDNEARLAEISEQLKEKASNTFIWVSLVIRELKDADSHHWTKILGQLPRDLEDLYRKLLGQLAQISAKNECQRVLTAVLLARRPLNLAELEVIVAMEAEATLNVVRQCRSFLTIQGKRIHILHQSAREYLSSHYRELGDVSMGTLNSDICRNSLEGMKGLKRDIYNLLDPGVAIEDISTPDPDLLYPLSYACQHWVYHLSHSKFDTITPGEVLSFLKVHLLHWFEAMSLLRILPDTINMMRILEEVLQDFPDPLDFIRDAHRFIRKSMSAISAAPLQVYVSALVFAPKKSSVRCIFWHKERPVWMHRFPEVSEYWNAALQTLEHPSWVDSVLFSPDGRFIAADYCREIRIWDASTGALVQILEDTTPNEFLAFSPDSKMLALGLEDSTIIIRGTDEWEIRQTLQGPDKLTNGAFSPNGQLMLSASESGLIFIWDTCEWVIQQTMRGPEEPLRVAFSANSKLIAFTSARSTGVLEIWNIETGQFERRLEAHAHVLLATFPTDGFLWTVGDGNVKVWDTETWEWDLKMTLDPGAGLATISSDHRYLATHKGTVICVWNMITGKLEGSFQANYTTFMVFSPNNRVLATGTRFGHVRLWDMDSGGFETNISTDRPPIFIVALSPNKQWAASCSWERNPTFYNATTGRQIHRPPGQSANIVHMIFSPNSQILATASWDNTVKLWSTESGDLLQTLEGNSGGSRSRCKIGFAENCLHVTLDGGQPRIFNVNAGIETGVPEPQIGIEDSWVSDKCTGRRLICLPSDCQPGIPRAWAAQDKMVVIGTRDGTLLFMEFERM</sequence>
<feature type="domain" description="NACHT" evidence="4">
    <location>
        <begin position="380"/>
        <end position="533"/>
    </location>
</feature>
<dbReference type="InterPro" id="IPR001680">
    <property type="entry name" value="WD40_rpt"/>
</dbReference>
<proteinExistence type="predicted"/>
<dbReference type="SUPFAM" id="SSF52540">
    <property type="entry name" value="P-loop containing nucleoside triphosphate hydrolases"/>
    <property type="match status" value="1"/>
</dbReference>
<dbReference type="Pfam" id="PF17100">
    <property type="entry name" value="NACHT_N"/>
    <property type="match status" value="1"/>
</dbReference>
<feature type="compositionally biased region" description="Basic and acidic residues" evidence="3">
    <location>
        <begin position="16"/>
        <end position="27"/>
    </location>
</feature>
<dbReference type="InterPro" id="IPR031359">
    <property type="entry name" value="NACHT_N"/>
</dbReference>
<dbReference type="SUPFAM" id="SSF50998">
    <property type="entry name" value="Quinoprotein alcohol dehydrogenase-like"/>
    <property type="match status" value="1"/>
</dbReference>
<feature type="repeat" description="WD" evidence="2">
    <location>
        <begin position="1224"/>
        <end position="1265"/>
    </location>
</feature>
<dbReference type="PROSITE" id="PS50837">
    <property type="entry name" value="NACHT"/>
    <property type="match status" value="1"/>
</dbReference>
<evidence type="ECO:0000259" key="4">
    <source>
        <dbReference type="PROSITE" id="PS50837"/>
    </source>
</evidence>
<gene>
    <name evidence="5" type="ORF">P170DRAFT_369815</name>
</gene>
<keyword evidence="1" id="KW-0677">Repeat</keyword>
<dbReference type="InterPro" id="IPR015943">
    <property type="entry name" value="WD40/YVTN_repeat-like_dom_sf"/>
</dbReference>
<dbReference type="Gene3D" id="3.40.50.300">
    <property type="entry name" value="P-loop containing nucleotide triphosphate hydrolases"/>
    <property type="match status" value="1"/>
</dbReference>
<feature type="compositionally biased region" description="Polar residues" evidence="3">
    <location>
        <begin position="31"/>
        <end position="42"/>
    </location>
</feature>
<dbReference type="InterPro" id="IPR007111">
    <property type="entry name" value="NACHT_NTPase"/>
</dbReference>